<evidence type="ECO:0000313" key="3">
    <source>
        <dbReference type="EMBL" id="PWN30593.1"/>
    </source>
</evidence>
<feature type="region of interest" description="Disordered" evidence="1">
    <location>
        <begin position="181"/>
        <end position="277"/>
    </location>
</feature>
<sequence>MSDDHHFVVPALPPHVTRGRRRDSLLGRGDGSGGHSARSPSSSSQSARPPSARWPWSPQTPSTPQSRRISYYDPQAQDTRPYWGGNGGGYPAPSGSSRHREDLIYHPGTPESVRHVYENLRTRHRSESTFSWSEPMARGSKRIDRHPPYQHPRRPIDPFAALRALGGRPLTQEDVKWLMAASPDARSADRGSVRPAHRRSNNGSQRETDSVEPGAGNVVQEQSNEEDEDDLGGLGAMDHSAGDPPPLDGLPPDEEADEEEETPPTPPLASEASQLSQAVSRPIISQSVKYLEGWFLTRSQTARIPAQVLQRRPDAAALKQWIYVEGFKREDEDRVQWHSTPIAVRREAHLVETQTGSLYGLVGPADRHRTRQQGLSARTAEAFSKGFPDDWIDVLVDDLLGLEDVDGREVSTPKRIGKAKTNRTPAQSQRRQQQQKPQLRNKPTPARRGDVFDANDDTGPDLVPSEDEPNELADDLNGTSPMMGTESDEDYNEGEGEGQDIDLSDDELDSPLPAVAAQTAQKRRGVLSKAKQTPTKRVRIAVPAGEPDRTEASSMQPDEARSTTPSTSPKQSPPVRRSPRRRASSVRGRPGSGATGRRPASSSSSSLPQPTQQSQSQPQKRSAPPSSTSKNSRSNRNSGSGSTMVTITATTTTRVKNVRGVERELMRLGMSPFGYMRTVKDAIRDASQQGAGSPSQSQPNAQSSQGPRKTTTSTKKWLSPAQKRRKAREESDDSWDEAEEEQREKRASQSKAARGRVSTGSQSQTKSKPKASASSQATLSQRLGDDESDEEPTQQPRAAGQRTPRSGRKRIAIPDSTSPEHEEGATSQSPATKRAKRVVASSDDEYDEDGETEFDDAEEWDRSEP</sequence>
<feature type="compositionally biased region" description="Low complexity" evidence="1">
    <location>
        <begin position="35"/>
        <end position="68"/>
    </location>
</feature>
<feature type="compositionally biased region" description="Low complexity" evidence="1">
    <location>
        <begin position="595"/>
        <end position="653"/>
    </location>
</feature>
<organism evidence="3 4">
    <name type="scientific">Jaminaea rosea</name>
    <dbReference type="NCBI Taxonomy" id="1569628"/>
    <lineage>
        <taxon>Eukaryota</taxon>
        <taxon>Fungi</taxon>
        <taxon>Dikarya</taxon>
        <taxon>Basidiomycota</taxon>
        <taxon>Ustilaginomycotina</taxon>
        <taxon>Exobasidiomycetes</taxon>
        <taxon>Microstromatales</taxon>
        <taxon>Microstromatales incertae sedis</taxon>
        <taxon>Jaminaea</taxon>
    </lineage>
</organism>
<feature type="compositionally biased region" description="Acidic residues" evidence="1">
    <location>
        <begin position="730"/>
        <end position="741"/>
    </location>
</feature>
<dbReference type="GO" id="GO:0000775">
    <property type="term" value="C:chromosome, centromeric region"/>
    <property type="evidence" value="ECO:0007669"/>
    <property type="project" value="TreeGrafter"/>
</dbReference>
<feature type="compositionally biased region" description="Low complexity" evidence="1">
    <location>
        <begin position="686"/>
        <end position="707"/>
    </location>
</feature>
<feature type="compositionally biased region" description="Acidic residues" evidence="1">
    <location>
        <begin position="251"/>
        <end position="262"/>
    </location>
</feature>
<feature type="compositionally biased region" description="Low complexity" evidence="1">
    <location>
        <begin position="761"/>
        <end position="778"/>
    </location>
</feature>
<dbReference type="GeneID" id="37026959"/>
<accession>A0A316V329</accession>
<dbReference type="Pfam" id="PF09133">
    <property type="entry name" value="SANTA"/>
    <property type="match status" value="1"/>
</dbReference>
<dbReference type="PANTHER" id="PTHR16124">
    <property type="entry name" value="MIS18-BINDING PROTEIN 1"/>
    <property type="match status" value="1"/>
</dbReference>
<feature type="compositionally biased region" description="Acidic residues" evidence="1">
    <location>
        <begin position="486"/>
        <end position="509"/>
    </location>
</feature>
<keyword evidence="4" id="KW-1185">Reference proteome</keyword>
<dbReference type="InterPro" id="IPR015216">
    <property type="entry name" value="SANTA"/>
</dbReference>
<dbReference type="PANTHER" id="PTHR16124:SF3">
    <property type="entry name" value="MIS18-BINDING PROTEIN 1"/>
    <property type="match status" value="1"/>
</dbReference>
<feature type="compositionally biased region" description="Low complexity" evidence="1">
    <location>
        <begin position="427"/>
        <end position="440"/>
    </location>
</feature>
<evidence type="ECO:0000256" key="1">
    <source>
        <dbReference type="SAM" id="MobiDB-lite"/>
    </source>
</evidence>
<name>A0A316V329_9BASI</name>
<evidence type="ECO:0000313" key="4">
    <source>
        <dbReference type="Proteomes" id="UP000245884"/>
    </source>
</evidence>
<reference evidence="3 4" key="1">
    <citation type="journal article" date="2018" name="Mol. Biol. Evol.">
        <title>Broad Genomic Sampling Reveals a Smut Pathogenic Ancestry of the Fungal Clade Ustilaginomycotina.</title>
        <authorList>
            <person name="Kijpornyongpan T."/>
            <person name="Mondo S.J."/>
            <person name="Barry K."/>
            <person name="Sandor L."/>
            <person name="Lee J."/>
            <person name="Lipzen A."/>
            <person name="Pangilinan J."/>
            <person name="LaButti K."/>
            <person name="Hainaut M."/>
            <person name="Henrissat B."/>
            <person name="Grigoriev I.V."/>
            <person name="Spatafora J.W."/>
            <person name="Aime M.C."/>
        </authorList>
    </citation>
    <scope>NUCLEOTIDE SEQUENCE [LARGE SCALE GENOMIC DNA]</scope>
    <source>
        <strain evidence="3 4">MCA 5214</strain>
    </source>
</reference>
<dbReference type="EMBL" id="KZ819662">
    <property type="protein sequence ID" value="PWN30593.1"/>
    <property type="molecule type" value="Genomic_DNA"/>
</dbReference>
<protein>
    <recommendedName>
        <fullName evidence="2">SANTA domain-containing protein</fullName>
    </recommendedName>
</protein>
<dbReference type="Proteomes" id="UP000245884">
    <property type="component" value="Unassembled WGS sequence"/>
</dbReference>
<dbReference type="STRING" id="1569628.A0A316V329"/>
<dbReference type="AlphaFoldDB" id="A0A316V329"/>
<proteinExistence type="predicted"/>
<dbReference type="RefSeq" id="XP_025365205.1">
    <property type="nucleotide sequence ID" value="XM_025505136.1"/>
</dbReference>
<feature type="compositionally biased region" description="Acidic residues" evidence="1">
    <location>
        <begin position="842"/>
        <end position="859"/>
    </location>
</feature>
<feature type="region of interest" description="Disordered" evidence="1">
    <location>
        <begin position="1"/>
        <end position="110"/>
    </location>
</feature>
<feature type="domain" description="SANTA" evidence="2">
    <location>
        <begin position="319"/>
        <end position="393"/>
    </location>
</feature>
<feature type="compositionally biased region" description="Acidic residues" evidence="1">
    <location>
        <begin position="453"/>
        <end position="474"/>
    </location>
</feature>
<gene>
    <name evidence="3" type="ORF">BDZ90DRAFT_229607</name>
</gene>
<evidence type="ECO:0000259" key="2">
    <source>
        <dbReference type="Pfam" id="PF09133"/>
    </source>
</evidence>
<dbReference type="InterPro" id="IPR039110">
    <property type="entry name" value="KNL2-like"/>
</dbReference>
<feature type="compositionally biased region" description="Low complexity" evidence="1">
    <location>
        <begin position="562"/>
        <end position="575"/>
    </location>
</feature>
<feature type="region of interest" description="Disordered" evidence="1">
    <location>
        <begin position="679"/>
        <end position="865"/>
    </location>
</feature>
<feature type="region of interest" description="Disordered" evidence="1">
    <location>
        <begin position="409"/>
        <end position="661"/>
    </location>
</feature>
<feature type="region of interest" description="Disordered" evidence="1">
    <location>
        <begin position="123"/>
        <end position="155"/>
    </location>
</feature>